<accession>A0A0G4GPZ8</accession>
<protein>
    <submittedName>
        <fullName evidence="1">Uncharacterized protein</fullName>
    </submittedName>
</protein>
<reference evidence="1 2" key="1">
    <citation type="submission" date="2014-11" db="EMBL/GenBank/DDBJ databases">
        <authorList>
            <person name="Zhu J."/>
            <person name="Qi W."/>
            <person name="Song R."/>
        </authorList>
    </citation>
    <scope>NUCLEOTIDE SEQUENCE [LARGE SCALE GENOMIC DNA]</scope>
</reference>
<evidence type="ECO:0000313" key="1">
    <source>
        <dbReference type="EMBL" id="CEM32449.1"/>
    </source>
</evidence>
<keyword evidence="2" id="KW-1185">Reference proteome</keyword>
<dbReference type="InParanoid" id="A0A0G4GPZ8"/>
<dbReference type="EMBL" id="CDMY01000754">
    <property type="protein sequence ID" value="CEM32449.1"/>
    <property type="molecule type" value="Genomic_DNA"/>
</dbReference>
<dbReference type="AlphaFoldDB" id="A0A0G4GPZ8"/>
<name>A0A0G4GPZ8_VITBC</name>
<dbReference type="Proteomes" id="UP000041254">
    <property type="component" value="Unassembled WGS sequence"/>
</dbReference>
<sequence length="422" mass="46319">MASRVSQSTSDSEVCLWKCQRNGTYDEIAHTLRVGGELQGGRPPGLVFINTGGYIMAFRARQRPKPPPVPSLWSIALNKAATMAMAGEGRSSRQALLAQLSKQPMTEIPAGMTLPVALEQHKEQIMTREGLSGVLSFATGNDVEAAIKTVYVLEKGGAWREWVGPLHLAKHHGWVDGPLPIQLTGDDLENIGSKRDFDVRPKSVRQFSVFSHRLTRENEWGLALEEMEGLVDYHMRPRYLVEEAARLASEAPSCARNMQGGEAWPGSMKTLVGREVGESTRAFARASAIIHSNQDHAAFPSVTYTSPDEIFEDWGKRITLHGDKAGDEYALYLELKTAHDWDMDMDYDESEPVDKAVVTLVTTAEGWGQQAAAVAKAREALGEEDVKLLLGSRALARWAGDAVNAVPQPCRAPPHSSQCVHQ</sequence>
<dbReference type="PhylomeDB" id="A0A0G4GPZ8"/>
<evidence type="ECO:0000313" key="2">
    <source>
        <dbReference type="Proteomes" id="UP000041254"/>
    </source>
</evidence>
<gene>
    <name evidence="1" type="ORF">Vbra_22823</name>
</gene>
<organism evidence="1 2">
    <name type="scientific">Vitrella brassicaformis (strain CCMP3155)</name>
    <dbReference type="NCBI Taxonomy" id="1169540"/>
    <lineage>
        <taxon>Eukaryota</taxon>
        <taxon>Sar</taxon>
        <taxon>Alveolata</taxon>
        <taxon>Colpodellida</taxon>
        <taxon>Vitrellaceae</taxon>
        <taxon>Vitrella</taxon>
    </lineage>
</organism>
<dbReference type="VEuPathDB" id="CryptoDB:Vbra_22823"/>
<proteinExistence type="predicted"/>